<dbReference type="AlphaFoldDB" id="A0A1H8E8Y1"/>
<dbReference type="STRING" id="310780.SAMN05216267_100274"/>
<dbReference type="OrthoDB" id="3828227at2"/>
<protein>
    <submittedName>
        <fullName evidence="3">Lamin Tail Domain</fullName>
    </submittedName>
</protein>
<name>A0A1H8E8Y1_9ACTN</name>
<evidence type="ECO:0000259" key="2">
    <source>
        <dbReference type="PROSITE" id="PS51841"/>
    </source>
</evidence>
<evidence type="ECO:0000313" key="4">
    <source>
        <dbReference type="Proteomes" id="UP000181951"/>
    </source>
</evidence>
<dbReference type="Gene3D" id="2.60.40.1260">
    <property type="entry name" value="Lamin Tail domain"/>
    <property type="match status" value="1"/>
</dbReference>
<dbReference type="InterPro" id="IPR001322">
    <property type="entry name" value="Lamin_tail_dom"/>
</dbReference>
<feature type="signal peptide" evidence="1">
    <location>
        <begin position="1"/>
        <end position="29"/>
    </location>
</feature>
<sequence length="151" mass="16187">MFRFRGVAAACLATAGAAAVVVTGSPAQAAGTLHISEIYYNSPGTDTRSNTSLNYEWVQVTNSTTKAVSLTGWTLTDSSRHVYTFGSFSLGAGKSVRVHTGKGTNTAANRYQGRAAYVWNNDRDTATLRRSTGSWADACSYNDATRSYVYC</sequence>
<evidence type="ECO:0000256" key="1">
    <source>
        <dbReference type="SAM" id="SignalP"/>
    </source>
</evidence>
<reference evidence="3 4" key="1">
    <citation type="submission" date="2016-10" db="EMBL/GenBank/DDBJ databases">
        <authorList>
            <person name="de Groot N.N."/>
        </authorList>
    </citation>
    <scope>NUCLEOTIDE SEQUENCE [LARGE SCALE GENOMIC DNA]</scope>
    <source>
        <strain evidence="3 4">CGMCC 4.2026</strain>
    </source>
</reference>
<keyword evidence="4" id="KW-1185">Reference proteome</keyword>
<feature type="domain" description="LTD" evidence="2">
    <location>
        <begin position="23"/>
        <end position="151"/>
    </location>
</feature>
<dbReference type="PROSITE" id="PS51841">
    <property type="entry name" value="LTD"/>
    <property type="match status" value="1"/>
</dbReference>
<dbReference type="Pfam" id="PF00932">
    <property type="entry name" value="LTD"/>
    <property type="match status" value="1"/>
</dbReference>
<dbReference type="Proteomes" id="UP000181951">
    <property type="component" value="Unassembled WGS sequence"/>
</dbReference>
<accession>A0A1H8E8Y1</accession>
<organism evidence="3 4">
    <name type="scientific">Actinacidiphila rubida</name>
    <dbReference type="NCBI Taxonomy" id="310780"/>
    <lineage>
        <taxon>Bacteria</taxon>
        <taxon>Bacillati</taxon>
        <taxon>Actinomycetota</taxon>
        <taxon>Actinomycetes</taxon>
        <taxon>Kitasatosporales</taxon>
        <taxon>Streptomycetaceae</taxon>
        <taxon>Actinacidiphila</taxon>
    </lineage>
</organism>
<dbReference type="SUPFAM" id="SSF74853">
    <property type="entry name" value="Lamin A/C globular tail domain"/>
    <property type="match status" value="1"/>
</dbReference>
<feature type="chain" id="PRO_5010263867" evidence="1">
    <location>
        <begin position="30"/>
        <end position="151"/>
    </location>
</feature>
<keyword evidence="1" id="KW-0732">Signal</keyword>
<dbReference type="EMBL" id="FODD01000002">
    <property type="protein sequence ID" value="SEN15850.1"/>
    <property type="molecule type" value="Genomic_DNA"/>
</dbReference>
<proteinExistence type="predicted"/>
<dbReference type="InterPro" id="IPR036415">
    <property type="entry name" value="Lamin_tail_dom_sf"/>
</dbReference>
<gene>
    <name evidence="3" type="ORF">SAMN05216267_100274</name>
</gene>
<evidence type="ECO:0000313" key="3">
    <source>
        <dbReference type="EMBL" id="SEN15850.1"/>
    </source>
</evidence>